<dbReference type="PANTHER" id="PTHR43200:SF2">
    <property type="entry name" value="3'(2'),5'-BISPHOSPHATE NUCLEOTIDASE"/>
    <property type="match status" value="1"/>
</dbReference>
<evidence type="ECO:0000256" key="8">
    <source>
        <dbReference type="ARBA" id="ARBA00044484"/>
    </source>
</evidence>
<dbReference type="AlphaFoldDB" id="A0AA38XUK9"/>
<feature type="binding site" evidence="9">
    <location>
        <position position="72"/>
    </location>
    <ligand>
        <name>Mg(2+)</name>
        <dbReference type="ChEBI" id="CHEBI:18420"/>
        <label>1</label>
        <note>catalytic</note>
    </ligand>
</feature>
<dbReference type="SUPFAM" id="SSF56655">
    <property type="entry name" value="Carbohydrate phosphatase"/>
    <property type="match status" value="1"/>
</dbReference>
<feature type="region of interest" description="Disordered" evidence="11">
    <location>
        <begin position="226"/>
        <end position="247"/>
    </location>
</feature>
<evidence type="ECO:0000256" key="1">
    <source>
        <dbReference type="ARBA" id="ARBA00001946"/>
    </source>
</evidence>
<gene>
    <name evidence="12" type="ORF">H2204_011312</name>
</gene>
<evidence type="ECO:0000256" key="9">
    <source>
        <dbReference type="PIRSR" id="PIRSR600760-2"/>
    </source>
</evidence>
<evidence type="ECO:0000256" key="6">
    <source>
        <dbReference type="ARBA" id="ARBA00022842"/>
    </source>
</evidence>
<dbReference type="GO" id="GO:0008441">
    <property type="term" value="F:3'(2'),5'-bisphosphate nucleotidase activity"/>
    <property type="evidence" value="ECO:0007669"/>
    <property type="project" value="UniProtKB-UniRule"/>
</dbReference>
<dbReference type="PANTHER" id="PTHR43200">
    <property type="entry name" value="PHOSPHATASE"/>
    <property type="match status" value="1"/>
</dbReference>
<feature type="binding site" evidence="9">
    <location>
        <position position="137"/>
    </location>
    <ligand>
        <name>Mg(2+)</name>
        <dbReference type="ChEBI" id="CHEBI:18420"/>
        <label>1</label>
        <note>catalytic</note>
    </ligand>
</feature>
<evidence type="ECO:0000256" key="7">
    <source>
        <dbReference type="ARBA" id="ARBA00044479"/>
    </source>
</evidence>
<dbReference type="EC" id="3.1.3.7" evidence="3 10"/>
<sequence>MTTPYPYQKELEVGLSAVRRAALLTKTVLSSVDKGAQTKDDNSPVTIADLGAQALLISAIHHNFPDDQFVGEESSETLRKDQGLCDRVWDLVRTTGQECHDFQHILGTVASREDMLEAIDRGGGGRGGNSGRIWMLDPIDGTKAFMTGGQYVVALALVEDGEQRVAVLGCPNLSLERFGERVSDETADPGGDGVVVSAVRGQGAYMRPLSSVLSPQSDSEVLRRISKPPRRSGQPVQFVESTQSRSSDLDAHQDVATILGSKWPGTEVFAIQMRYIAVAAGHCDVMVRIPSDDTHREMAWDHAGGVLVLQEAGGKVEDLDGNPIDFGAGRKLQSNHGIVAALNDVHPRALETAQRVLRDRSKPS</sequence>
<feature type="binding site" evidence="9">
    <location>
        <position position="139"/>
    </location>
    <ligand>
        <name>Mg(2+)</name>
        <dbReference type="ChEBI" id="CHEBI:18420"/>
        <label>1</label>
        <note>catalytic</note>
    </ligand>
</feature>
<dbReference type="Proteomes" id="UP001172681">
    <property type="component" value="Unassembled WGS sequence"/>
</dbReference>
<dbReference type="EMBL" id="JAPDRN010000103">
    <property type="protein sequence ID" value="KAJ9622968.1"/>
    <property type="molecule type" value="Genomic_DNA"/>
</dbReference>
<evidence type="ECO:0000256" key="10">
    <source>
        <dbReference type="RuleBase" id="RU368076"/>
    </source>
</evidence>
<evidence type="ECO:0000256" key="11">
    <source>
        <dbReference type="SAM" id="MobiDB-lite"/>
    </source>
</evidence>
<evidence type="ECO:0000256" key="5">
    <source>
        <dbReference type="ARBA" id="ARBA00022801"/>
    </source>
</evidence>
<dbReference type="InterPro" id="IPR000760">
    <property type="entry name" value="Inositol_monophosphatase-like"/>
</dbReference>
<dbReference type="PROSITE" id="PS00630">
    <property type="entry name" value="IMP_2"/>
    <property type="match status" value="1"/>
</dbReference>
<evidence type="ECO:0000256" key="3">
    <source>
        <dbReference type="ARBA" id="ARBA00012633"/>
    </source>
</evidence>
<feature type="binding site" evidence="9">
    <location>
        <position position="301"/>
    </location>
    <ligand>
        <name>Mg(2+)</name>
        <dbReference type="ChEBI" id="CHEBI:18420"/>
        <label>1</label>
        <note>catalytic</note>
    </ligand>
</feature>
<dbReference type="Gene3D" id="3.40.190.80">
    <property type="match status" value="1"/>
</dbReference>
<keyword evidence="6 9" id="KW-0460">Magnesium</keyword>
<dbReference type="CDD" id="cd01517">
    <property type="entry name" value="PAP_phosphatase"/>
    <property type="match status" value="1"/>
</dbReference>
<dbReference type="InterPro" id="IPR020550">
    <property type="entry name" value="Inositol_monophosphatase_CS"/>
</dbReference>
<feature type="binding site" evidence="9">
    <location>
        <position position="140"/>
    </location>
    <ligand>
        <name>Mg(2+)</name>
        <dbReference type="ChEBI" id="CHEBI:18420"/>
        <label>1</label>
        <note>catalytic</note>
    </ligand>
</feature>
<comment type="catalytic activity">
    <reaction evidence="8">
        <text>3'-phosphoadenylyl sulfate + H2O = adenosine 5'-phosphosulfate + phosphate</text>
        <dbReference type="Rhea" id="RHEA:77639"/>
        <dbReference type="ChEBI" id="CHEBI:15377"/>
        <dbReference type="ChEBI" id="CHEBI:43474"/>
        <dbReference type="ChEBI" id="CHEBI:58243"/>
        <dbReference type="ChEBI" id="CHEBI:58339"/>
        <dbReference type="EC" id="3.1.3.7"/>
    </reaction>
    <physiologicalReaction direction="left-to-right" evidence="8">
        <dbReference type="Rhea" id="RHEA:77640"/>
    </physiologicalReaction>
</comment>
<keyword evidence="13" id="KW-1185">Reference proteome</keyword>
<dbReference type="InterPro" id="IPR006239">
    <property type="entry name" value="DPNP"/>
</dbReference>
<dbReference type="PROSITE" id="PS00629">
    <property type="entry name" value="IMP_1"/>
    <property type="match status" value="1"/>
</dbReference>
<dbReference type="InterPro" id="IPR051090">
    <property type="entry name" value="Inositol_monoP_superfamily"/>
</dbReference>
<proteinExistence type="inferred from homology"/>
<name>A0AA38XUK9_9EURO</name>
<dbReference type="GO" id="GO:0000103">
    <property type="term" value="P:sulfate assimilation"/>
    <property type="evidence" value="ECO:0007669"/>
    <property type="project" value="TreeGrafter"/>
</dbReference>
<evidence type="ECO:0000256" key="4">
    <source>
        <dbReference type="ARBA" id="ARBA00022723"/>
    </source>
</evidence>
<dbReference type="InterPro" id="IPR020583">
    <property type="entry name" value="Inositol_monoP_metal-BS"/>
</dbReference>
<dbReference type="GO" id="GO:0046854">
    <property type="term" value="P:phosphatidylinositol phosphate biosynthetic process"/>
    <property type="evidence" value="ECO:0007669"/>
    <property type="project" value="InterPro"/>
</dbReference>
<comment type="catalytic activity">
    <reaction evidence="7">
        <text>adenosine 3',5'-bisphosphate + H2O = AMP + phosphate</text>
        <dbReference type="Rhea" id="RHEA:10040"/>
        <dbReference type="ChEBI" id="CHEBI:15377"/>
        <dbReference type="ChEBI" id="CHEBI:43474"/>
        <dbReference type="ChEBI" id="CHEBI:58343"/>
        <dbReference type="ChEBI" id="CHEBI:456215"/>
        <dbReference type="EC" id="3.1.3.7"/>
    </reaction>
    <physiologicalReaction direction="left-to-right" evidence="7">
        <dbReference type="Rhea" id="RHEA:10041"/>
    </physiologicalReaction>
</comment>
<dbReference type="GO" id="GO:0046872">
    <property type="term" value="F:metal ion binding"/>
    <property type="evidence" value="ECO:0007669"/>
    <property type="project" value="UniProtKB-UniRule"/>
</dbReference>
<evidence type="ECO:0000256" key="2">
    <source>
        <dbReference type="ARBA" id="ARBA00009759"/>
    </source>
</evidence>
<evidence type="ECO:0000313" key="13">
    <source>
        <dbReference type="Proteomes" id="UP001172681"/>
    </source>
</evidence>
<dbReference type="NCBIfam" id="TIGR01330">
    <property type="entry name" value="bisphos_HAL2"/>
    <property type="match status" value="1"/>
</dbReference>
<dbReference type="Pfam" id="PF00459">
    <property type="entry name" value="Inositol_P"/>
    <property type="match status" value="1"/>
</dbReference>
<keyword evidence="4 9" id="KW-0479">Metal-binding</keyword>
<organism evidence="12 13">
    <name type="scientific">Knufia peltigerae</name>
    <dbReference type="NCBI Taxonomy" id="1002370"/>
    <lineage>
        <taxon>Eukaryota</taxon>
        <taxon>Fungi</taxon>
        <taxon>Dikarya</taxon>
        <taxon>Ascomycota</taxon>
        <taxon>Pezizomycotina</taxon>
        <taxon>Eurotiomycetes</taxon>
        <taxon>Chaetothyriomycetidae</taxon>
        <taxon>Chaetothyriales</taxon>
        <taxon>Trichomeriaceae</taxon>
        <taxon>Knufia</taxon>
    </lineage>
</organism>
<comment type="caution">
    <text evidence="12">The sequence shown here is derived from an EMBL/GenBank/DDBJ whole genome shotgun (WGS) entry which is preliminary data.</text>
</comment>
<dbReference type="GO" id="GO:0043647">
    <property type="term" value="P:inositol phosphate metabolic process"/>
    <property type="evidence" value="ECO:0007669"/>
    <property type="project" value="UniProtKB-UniRule"/>
</dbReference>
<comment type="similarity">
    <text evidence="2 10">Belongs to the inositol monophosphatase superfamily.</text>
</comment>
<dbReference type="Gene3D" id="3.30.540.10">
    <property type="entry name" value="Fructose-1,6-Bisphosphatase, subunit A, domain 1"/>
    <property type="match status" value="1"/>
</dbReference>
<protein>
    <recommendedName>
        <fullName evidence="3 10">3'(2'),5'-bisphosphate nucleotidase</fullName>
        <ecNumber evidence="3 10">3.1.3.7</ecNumber>
    </recommendedName>
</protein>
<comment type="function">
    <text evidence="10">Converts adenosine 3'-phosphate 5'-phosphosulfate (PAPS) to adenosine 5'-phosphosulfate (APS) and 3'(2')-phosphoadenosine 5'-phosphate (PAP) to AMP.</text>
</comment>
<keyword evidence="5 10" id="KW-0378">Hydrolase</keyword>
<comment type="cofactor">
    <cofactor evidence="1 9 10">
        <name>Mg(2+)</name>
        <dbReference type="ChEBI" id="CHEBI:18420"/>
    </cofactor>
</comment>
<reference evidence="12" key="1">
    <citation type="submission" date="2022-10" db="EMBL/GenBank/DDBJ databases">
        <title>Culturing micro-colonial fungi from biological soil crusts in the Mojave desert and describing Neophaeococcomyces mojavensis, and introducing the new genera and species Taxawa tesnikishii.</title>
        <authorList>
            <person name="Kurbessoian T."/>
            <person name="Stajich J.E."/>
        </authorList>
    </citation>
    <scope>NUCLEOTIDE SEQUENCE</scope>
    <source>
        <strain evidence="12">TK_35</strain>
    </source>
</reference>
<evidence type="ECO:0000313" key="12">
    <source>
        <dbReference type="EMBL" id="KAJ9622968.1"/>
    </source>
</evidence>
<accession>A0AA38XUK9</accession>